<evidence type="ECO:0000313" key="14">
    <source>
        <dbReference type="Proteomes" id="UP000824204"/>
    </source>
</evidence>
<dbReference type="AlphaFoldDB" id="A0A9D1V8D3"/>
<evidence type="ECO:0000313" key="13">
    <source>
        <dbReference type="EMBL" id="HIX07888.1"/>
    </source>
</evidence>
<dbReference type="InterPro" id="IPR051014">
    <property type="entry name" value="Cation_Transport_ATPase_IB"/>
</dbReference>
<evidence type="ECO:0000259" key="12">
    <source>
        <dbReference type="PROSITE" id="PS50846"/>
    </source>
</evidence>
<dbReference type="PRINTS" id="PR00941">
    <property type="entry name" value="CDATPASE"/>
</dbReference>
<dbReference type="SUPFAM" id="SSF81653">
    <property type="entry name" value="Calcium ATPase, transduction domain A"/>
    <property type="match status" value="1"/>
</dbReference>
<feature type="transmembrane region" description="Helical" evidence="11">
    <location>
        <begin position="83"/>
        <end position="104"/>
    </location>
</feature>
<dbReference type="InterPro" id="IPR023299">
    <property type="entry name" value="ATPase_P-typ_cyto_dom_N"/>
</dbReference>
<evidence type="ECO:0000256" key="3">
    <source>
        <dbReference type="ARBA" id="ARBA00022539"/>
    </source>
</evidence>
<dbReference type="GO" id="GO:0008551">
    <property type="term" value="F:P-type cadmium transporter activity"/>
    <property type="evidence" value="ECO:0007669"/>
    <property type="project" value="UniProtKB-EC"/>
</dbReference>
<dbReference type="GO" id="GO:0005886">
    <property type="term" value="C:plasma membrane"/>
    <property type="evidence" value="ECO:0007669"/>
    <property type="project" value="UniProtKB-SubCell"/>
</dbReference>
<keyword evidence="3" id="KW-0104">Cadmium</keyword>
<dbReference type="PANTHER" id="PTHR48085:SF5">
    <property type="entry name" value="CADMIUM_ZINC-TRANSPORTING ATPASE HMA4-RELATED"/>
    <property type="match status" value="1"/>
</dbReference>
<evidence type="ECO:0000256" key="7">
    <source>
        <dbReference type="ARBA" id="ARBA00022989"/>
    </source>
</evidence>
<dbReference type="Proteomes" id="UP000824204">
    <property type="component" value="Unassembled WGS sequence"/>
</dbReference>
<dbReference type="InterPro" id="IPR036412">
    <property type="entry name" value="HAD-like_sf"/>
</dbReference>
<protein>
    <recommendedName>
        <fullName evidence="9">Cd(2+)-exporting ATPase</fullName>
        <ecNumber evidence="9">7.2.2.21</ecNumber>
    </recommendedName>
</protein>
<dbReference type="EMBL" id="DXFX01000071">
    <property type="protein sequence ID" value="HIX07888.1"/>
    <property type="molecule type" value="Genomic_DNA"/>
</dbReference>
<dbReference type="Gene3D" id="3.30.70.100">
    <property type="match status" value="1"/>
</dbReference>
<dbReference type="Pfam" id="PF00122">
    <property type="entry name" value="E1-E2_ATPase"/>
    <property type="match status" value="1"/>
</dbReference>
<dbReference type="SUPFAM" id="SSF81665">
    <property type="entry name" value="Calcium ATPase, transmembrane domain M"/>
    <property type="match status" value="1"/>
</dbReference>
<dbReference type="InterPro" id="IPR008250">
    <property type="entry name" value="ATPase_P-typ_transduc_dom_A_sf"/>
</dbReference>
<feature type="transmembrane region" description="Helical" evidence="11">
    <location>
        <begin position="662"/>
        <end position="681"/>
    </location>
</feature>
<feature type="transmembrane region" description="Helical" evidence="11">
    <location>
        <begin position="347"/>
        <end position="368"/>
    </location>
</feature>
<dbReference type="PROSITE" id="PS50846">
    <property type="entry name" value="HMA_2"/>
    <property type="match status" value="1"/>
</dbReference>
<comment type="caution">
    <text evidence="13">The sequence shown here is derived from an EMBL/GenBank/DDBJ whole genome shotgun (WGS) entry which is preliminary data.</text>
</comment>
<evidence type="ECO:0000256" key="1">
    <source>
        <dbReference type="ARBA" id="ARBA00004141"/>
    </source>
</evidence>
<comment type="similarity">
    <text evidence="2 11">Belongs to the cation transport ATPase (P-type) (TC 3.A.3) family. Type IB subfamily.</text>
</comment>
<dbReference type="CDD" id="cd00371">
    <property type="entry name" value="HMA"/>
    <property type="match status" value="1"/>
</dbReference>
<dbReference type="InterPro" id="IPR059000">
    <property type="entry name" value="ATPase_P-type_domA"/>
</dbReference>
<evidence type="ECO:0000256" key="8">
    <source>
        <dbReference type="ARBA" id="ARBA00023136"/>
    </source>
</evidence>
<gene>
    <name evidence="13" type="primary">cadA</name>
    <name evidence="13" type="ORF">H9741_05425</name>
</gene>
<comment type="subcellular location">
    <subcellularLocation>
        <location evidence="11">Cell membrane</location>
    </subcellularLocation>
    <subcellularLocation>
        <location evidence="1">Membrane</location>
        <topology evidence="1">Multi-pass membrane protein</topology>
    </subcellularLocation>
</comment>
<comment type="catalytic activity">
    <reaction evidence="10">
        <text>Cd(2+)(in) + ATP + H2O = Cd(2+)(out) + ADP + phosphate + H(+)</text>
        <dbReference type="Rhea" id="RHEA:12132"/>
        <dbReference type="ChEBI" id="CHEBI:15377"/>
        <dbReference type="ChEBI" id="CHEBI:15378"/>
        <dbReference type="ChEBI" id="CHEBI:30616"/>
        <dbReference type="ChEBI" id="CHEBI:43474"/>
        <dbReference type="ChEBI" id="CHEBI:48775"/>
        <dbReference type="ChEBI" id="CHEBI:456216"/>
        <dbReference type="EC" id="7.2.2.21"/>
    </reaction>
</comment>
<dbReference type="EC" id="7.2.2.21" evidence="9"/>
<dbReference type="Pfam" id="PF00403">
    <property type="entry name" value="HMA"/>
    <property type="match status" value="1"/>
</dbReference>
<evidence type="ECO:0000256" key="11">
    <source>
        <dbReference type="RuleBase" id="RU362081"/>
    </source>
</evidence>
<dbReference type="Gene3D" id="2.70.150.10">
    <property type="entry name" value="Calcium-transporting ATPase, cytoplasmic transduction domain A"/>
    <property type="match status" value="1"/>
</dbReference>
<dbReference type="PRINTS" id="PR00119">
    <property type="entry name" value="CATATPASE"/>
</dbReference>
<keyword evidence="6 11" id="KW-0067">ATP-binding</keyword>
<dbReference type="Gene3D" id="3.40.1110.10">
    <property type="entry name" value="Calcium-transporting ATPase, cytoplasmic domain N"/>
    <property type="match status" value="1"/>
</dbReference>
<dbReference type="InterPro" id="IPR023214">
    <property type="entry name" value="HAD_sf"/>
</dbReference>
<evidence type="ECO:0000256" key="10">
    <source>
        <dbReference type="ARBA" id="ARBA00049338"/>
    </source>
</evidence>
<dbReference type="InterPro" id="IPR027256">
    <property type="entry name" value="P-typ_ATPase_IB"/>
</dbReference>
<dbReference type="PANTHER" id="PTHR48085">
    <property type="entry name" value="CADMIUM/ZINC-TRANSPORTING ATPASE HMA2-RELATED"/>
    <property type="match status" value="1"/>
</dbReference>
<keyword evidence="5 11" id="KW-0547">Nucleotide-binding</keyword>
<dbReference type="NCBIfam" id="TIGR01525">
    <property type="entry name" value="ATPase-IB_hvy"/>
    <property type="match status" value="1"/>
</dbReference>
<dbReference type="NCBIfam" id="TIGR01512">
    <property type="entry name" value="ATPase-IB2_Cd"/>
    <property type="match status" value="1"/>
</dbReference>
<keyword evidence="4 11" id="KW-0812">Transmembrane</keyword>
<dbReference type="NCBIfam" id="TIGR01494">
    <property type="entry name" value="ATPase_P-type"/>
    <property type="match status" value="1"/>
</dbReference>
<evidence type="ECO:0000256" key="5">
    <source>
        <dbReference type="ARBA" id="ARBA00022741"/>
    </source>
</evidence>
<dbReference type="SUPFAM" id="SSF56784">
    <property type="entry name" value="HAD-like"/>
    <property type="match status" value="1"/>
</dbReference>
<keyword evidence="11" id="KW-1003">Cell membrane</keyword>
<evidence type="ECO:0000256" key="9">
    <source>
        <dbReference type="ARBA" id="ARBA00039103"/>
    </source>
</evidence>
<organism evidence="13 14">
    <name type="scientific">Candidatus Borkfalkia faecipullorum</name>
    <dbReference type="NCBI Taxonomy" id="2838510"/>
    <lineage>
        <taxon>Bacteria</taxon>
        <taxon>Bacillati</taxon>
        <taxon>Bacillota</taxon>
        <taxon>Clostridia</taxon>
        <taxon>Christensenellales</taxon>
        <taxon>Christensenellaceae</taxon>
        <taxon>Candidatus Borkfalkia</taxon>
    </lineage>
</organism>
<dbReference type="Gene3D" id="3.40.50.1000">
    <property type="entry name" value="HAD superfamily/HAD-like"/>
    <property type="match status" value="1"/>
</dbReference>
<feature type="transmembrane region" description="Helical" evidence="11">
    <location>
        <begin position="313"/>
        <end position="332"/>
    </location>
</feature>
<reference evidence="13" key="1">
    <citation type="journal article" date="2021" name="PeerJ">
        <title>Extensive microbial diversity within the chicken gut microbiome revealed by metagenomics and culture.</title>
        <authorList>
            <person name="Gilroy R."/>
            <person name="Ravi A."/>
            <person name="Getino M."/>
            <person name="Pursley I."/>
            <person name="Horton D.L."/>
            <person name="Alikhan N.F."/>
            <person name="Baker D."/>
            <person name="Gharbi K."/>
            <person name="Hall N."/>
            <person name="Watson M."/>
            <person name="Adriaenssens E.M."/>
            <person name="Foster-Nyarko E."/>
            <person name="Jarju S."/>
            <person name="Secka A."/>
            <person name="Antonio M."/>
            <person name="Oren A."/>
            <person name="Chaudhuri R.R."/>
            <person name="La Ragione R."/>
            <person name="Hildebrand F."/>
            <person name="Pallen M.J."/>
        </authorList>
    </citation>
    <scope>NUCLEOTIDE SEQUENCE</scope>
    <source>
        <strain evidence="13">811</strain>
    </source>
</reference>
<dbReference type="InterPro" id="IPR001757">
    <property type="entry name" value="P_typ_ATPase"/>
</dbReference>
<dbReference type="InterPro" id="IPR023298">
    <property type="entry name" value="ATPase_P-typ_TM_dom_sf"/>
</dbReference>
<keyword evidence="8 11" id="KW-0472">Membrane</keyword>
<feature type="transmembrane region" description="Helical" evidence="11">
    <location>
        <begin position="110"/>
        <end position="129"/>
    </location>
</feature>
<feature type="domain" description="HMA" evidence="12">
    <location>
        <begin position="1"/>
        <end position="66"/>
    </location>
</feature>
<dbReference type="GO" id="GO:0016887">
    <property type="term" value="F:ATP hydrolysis activity"/>
    <property type="evidence" value="ECO:0007669"/>
    <property type="project" value="InterPro"/>
</dbReference>
<keyword evidence="11" id="KW-0479">Metal-binding</keyword>
<evidence type="ECO:0000256" key="6">
    <source>
        <dbReference type="ARBA" id="ARBA00022840"/>
    </source>
</evidence>
<name>A0A9D1V8D3_9FIRM</name>
<dbReference type="InterPro" id="IPR036163">
    <property type="entry name" value="HMA_dom_sf"/>
</dbReference>
<keyword evidence="7 11" id="KW-1133">Transmembrane helix</keyword>
<dbReference type="SUPFAM" id="SSF55008">
    <property type="entry name" value="HMA, heavy metal-associated domain"/>
    <property type="match status" value="1"/>
</dbReference>
<accession>A0A9D1V8D3</accession>
<evidence type="ECO:0000256" key="2">
    <source>
        <dbReference type="ARBA" id="ARBA00006024"/>
    </source>
</evidence>
<dbReference type="GO" id="GO:0005524">
    <property type="term" value="F:ATP binding"/>
    <property type="evidence" value="ECO:0007669"/>
    <property type="project" value="UniProtKB-UniRule"/>
</dbReference>
<evidence type="ECO:0000256" key="4">
    <source>
        <dbReference type="ARBA" id="ARBA00022692"/>
    </source>
</evidence>
<dbReference type="InterPro" id="IPR006121">
    <property type="entry name" value="HMA_dom"/>
</dbReference>
<reference evidence="13" key="2">
    <citation type="submission" date="2021-04" db="EMBL/GenBank/DDBJ databases">
        <authorList>
            <person name="Gilroy R."/>
        </authorList>
    </citation>
    <scope>NUCLEOTIDE SEQUENCE</scope>
    <source>
        <strain evidence="13">811</strain>
    </source>
</reference>
<feature type="transmembrane region" description="Helical" evidence="11">
    <location>
        <begin position="635"/>
        <end position="656"/>
    </location>
</feature>
<dbReference type="GO" id="GO:0046872">
    <property type="term" value="F:metal ion binding"/>
    <property type="evidence" value="ECO:0007669"/>
    <property type="project" value="UniProtKB-KW"/>
</dbReference>
<sequence>MNKEIKITGLDCGKCALDLEDRLKKTEGVSSAHVDFVRQRVRLDCDGEKSYQKAIEQINGFEDVRVVEQPSRAGLAAAHKTEIVCVALSFVFLAAGIVLEQLASGLAAEIAQYILFGLSYFIVGWKILWNTVKNLSRGEIFDENFLMTVASIGAIALGQYAEAAEVMALYSLGELLQSIAVGASRRSIASLMQLKSETATLLTEQGEKIVPPEEIKKGDRLLIKAGEKIAADGVIVRGRTSLDTRSLSGEAMLRDVGEGDKVLGGCINVGGVIEVVAEKDYSESTVAKILDLVENSTSKKAKSEQFITKFSRIYTPVVCIAALLVAFLAPVFTGNYVANLGSWVNRALVFLVISCPCALVISVPLSYFSGIGFAAKHGVLVKGSTGLDALAAARIAAFDKTGTLTYGNFVIGNVYGEDKDLLLAVAAAAEKNSSHPLAEAFRDLPVKDEATDVQERAGYGIECTIGGERVLAGNKKLMDVYGISVQNVEDAGTLVYVAKGGKYLGCVVIEDKIKENARDALAQLKKEGISACYMLTGDSRRRAEAVAKQVGVDGVYAELLPADKLTTAQHLQEQGKLMYVGDGINDAPVLVQADAGVSMGGVGSDAAIEASEVVLMRDDLSLLPFAKKTARRTRVIVFENIVFSIAVKVIIMALGLFNLIPLGLAVFADVGVMLLAVFNSFRTRIEFSRPASPEKCKI</sequence>
<proteinExistence type="inferred from homology"/>
<dbReference type="Pfam" id="PF00702">
    <property type="entry name" value="Hydrolase"/>
    <property type="match status" value="1"/>
</dbReference>